<comment type="caution">
    <text evidence="9">The sequence shown here is derived from an EMBL/GenBank/DDBJ whole genome shotgun (WGS) entry which is preliminary data.</text>
</comment>
<evidence type="ECO:0000256" key="7">
    <source>
        <dbReference type="ARBA" id="ARBA00023136"/>
    </source>
</evidence>
<dbReference type="RefSeq" id="WP_306954460.1">
    <property type="nucleotide sequence ID" value="NZ_JAURUO010000008.1"/>
</dbReference>
<keyword evidence="6 8" id="KW-1133">Transmembrane helix</keyword>
<dbReference type="Pfam" id="PF04093">
    <property type="entry name" value="MreD"/>
    <property type="match status" value="1"/>
</dbReference>
<keyword evidence="7 8" id="KW-0472">Membrane</keyword>
<feature type="transmembrane region" description="Helical" evidence="8">
    <location>
        <begin position="97"/>
        <end position="117"/>
    </location>
</feature>
<keyword evidence="5" id="KW-0133">Cell shape</keyword>
<evidence type="ECO:0000256" key="2">
    <source>
        <dbReference type="ARBA" id="ARBA00007776"/>
    </source>
</evidence>
<evidence type="ECO:0000256" key="6">
    <source>
        <dbReference type="ARBA" id="ARBA00022989"/>
    </source>
</evidence>
<gene>
    <name evidence="9" type="ORF">J2S04_001730</name>
</gene>
<evidence type="ECO:0000256" key="1">
    <source>
        <dbReference type="ARBA" id="ARBA00004651"/>
    </source>
</evidence>
<feature type="transmembrane region" description="Helical" evidence="8">
    <location>
        <begin position="138"/>
        <end position="158"/>
    </location>
</feature>
<protein>
    <submittedName>
        <fullName evidence="9">Rod shape-determining protein MreD</fullName>
    </submittedName>
</protein>
<proteinExistence type="inferred from homology"/>
<evidence type="ECO:0000313" key="10">
    <source>
        <dbReference type="Proteomes" id="UP001229209"/>
    </source>
</evidence>
<keyword evidence="4 8" id="KW-0812">Transmembrane</keyword>
<name>A0ABT9LX13_9BACL</name>
<evidence type="ECO:0000256" key="5">
    <source>
        <dbReference type="ARBA" id="ARBA00022960"/>
    </source>
</evidence>
<evidence type="ECO:0000256" key="3">
    <source>
        <dbReference type="ARBA" id="ARBA00022475"/>
    </source>
</evidence>
<keyword evidence="10" id="KW-1185">Reference proteome</keyword>
<feature type="transmembrane region" description="Helical" evidence="8">
    <location>
        <begin position="69"/>
        <end position="91"/>
    </location>
</feature>
<comment type="similarity">
    <text evidence="2">Belongs to the MreD family.</text>
</comment>
<dbReference type="EMBL" id="JAURUO010000008">
    <property type="protein sequence ID" value="MDP9728779.1"/>
    <property type="molecule type" value="Genomic_DNA"/>
</dbReference>
<evidence type="ECO:0000313" key="9">
    <source>
        <dbReference type="EMBL" id="MDP9728779.1"/>
    </source>
</evidence>
<keyword evidence="3" id="KW-1003">Cell membrane</keyword>
<sequence>MKIFVTFIALWIGLILQSTVFQIPPYNAIQPDFVLVGLVLVALMRGTKPALFLGLLLGLIQDVVFGSFIGLNAFALAVIAYFAAAAFAQFMHKNITITFLVTLCCSFIDVWLTFGFTRMFGVTAYSWIAVVYQSLEQMLINGILVLLLYPIAIKFLAISADNHYGKVPDGEG</sequence>
<comment type="subcellular location">
    <subcellularLocation>
        <location evidence="1">Cell membrane</location>
        <topology evidence="1">Multi-pass membrane protein</topology>
    </subcellularLocation>
</comment>
<feature type="transmembrane region" description="Helical" evidence="8">
    <location>
        <begin position="34"/>
        <end position="57"/>
    </location>
</feature>
<dbReference type="Proteomes" id="UP001229209">
    <property type="component" value="Unassembled WGS sequence"/>
</dbReference>
<evidence type="ECO:0000256" key="8">
    <source>
        <dbReference type="SAM" id="Phobius"/>
    </source>
</evidence>
<dbReference type="InterPro" id="IPR007227">
    <property type="entry name" value="Cell_shape_determining_MreD"/>
</dbReference>
<dbReference type="NCBIfam" id="TIGR03426">
    <property type="entry name" value="shape_MreD"/>
    <property type="match status" value="1"/>
</dbReference>
<reference evidence="9 10" key="1">
    <citation type="submission" date="2023-07" db="EMBL/GenBank/DDBJ databases">
        <title>Genomic Encyclopedia of Type Strains, Phase IV (KMG-IV): sequencing the most valuable type-strain genomes for metagenomic binning, comparative biology and taxonomic classification.</title>
        <authorList>
            <person name="Goeker M."/>
        </authorList>
    </citation>
    <scope>NUCLEOTIDE SEQUENCE [LARGE SCALE GENOMIC DNA]</scope>
    <source>
        <strain evidence="9 10">DSM 25924</strain>
    </source>
</reference>
<organism evidence="9 10">
    <name type="scientific">Alicyclobacillus tolerans</name>
    <dbReference type="NCBI Taxonomy" id="90970"/>
    <lineage>
        <taxon>Bacteria</taxon>
        <taxon>Bacillati</taxon>
        <taxon>Bacillota</taxon>
        <taxon>Bacilli</taxon>
        <taxon>Bacillales</taxon>
        <taxon>Alicyclobacillaceae</taxon>
        <taxon>Alicyclobacillus</taxon>
    </lineage>
</organism>
<evidence type="ECO:0000256" key="4">
    <source>
        <dbReference type="ARBA" id="ARBA00022692"/>
    </source>
</evidence>
<accession>A0ABT9LX13</accession>